<comment type="caution">
    <text evidence="1">The sequence shown here is derived from an EMBL/GenBank/DDBJ whole genome shotgun (WGS) entry which is preliminary data.</text>
</comment>
<reference evidence="1 2" key="1">
    <citation type="journal article" date="2006" name="Science">
        <title>The genome of black cottonwood, Populus trichocarpa (Torr. &amp; Gray).</title>
        <authorList>
            <person name="Tuskan G.A."/>
            <person name="Difazio S."/>
            <person name="Jansson S."/>
            <person name="Bohlmann J."/>
            <person name="Grigoriev I."/>
            <person name="Hellsten U."/>
            <person name="Putnam N."/>
            <person name="Ralph S."/>
            <person name="Rombauts S."/>
            <person name="Salamov A."/>
            <person name="Schein J."/>
            <person name="Sterck L."/>
            <person name="Aerts A."/>
            <person name="Bhalerao R.R."/>
            <person name="Bhalerao R.P."/>
            <person name="Blaudez D."/>
            <person name="Boerjan W."/>
            <person name="Brun A."/>
            <person name="Brunner A."/>
            <person name="Busov V."/>
            <person name="Campbell M."/>
            <person name="Carlson J."/>
            <person name="Chalot M."/>
            <person name="Chapman J."/>
            <person name="Chen G.L."/>
            <person name="Cooper D."/>
            <person name="Coutinho P.M."/>
            <person name="Couturier J."/>
            <person name="Covert S."/>
            <person name="Cronk Q."/>
            <person name="Cunningham R."/>
            <person name="Davis J."/>
            <person name="Degroeve S."/>
            <person name="Dejardin A."/>
            <person name="Depamphilis C."/>
            <person name="Detter J."/>
            <person name="Dirks B."/>
            <person name="Dubchak I."/>
            <person name="Duplessis S."/>
            <person name="Ehlting J."/>
            <person name="Ellis B."/>
            <person name="Gendler K."/>
            <person name="Goodstein D."/>
            <person name="Gribskov M."/>
            <person name="Grimwood J."/>
            <person name="Groover A."/>
            <person name="Gunter L."/>
            <person name="Hamberger B."/>
            <person name="Heinze B."/>
            <person name="Helariutta Y."/>
            <person name="Henrissat B."/>
            <person name="Holligan D."/>
            <person name="Holt R."/>
            <person name="Huang W."/>
            <person name="Islam-Faridi N."/>
            <person name="Jones S."/>
            <person name="Jones-Rhoades M."/>
            <person name="Jorgensen R."/>
            <person name="Joshi C."/>
            <person name="Kangasjarvi J."/>
            <person name="Karlsson J."/>
            <person name="Kelleher C."/>
            <person name="Kirkpatrick R."/>
            <person name="Kirst M."/>
            <person name="Kohler A."/>
            <person name="Kalluri U."/>
            <person name="Larimer F."/>
            <person name="Leebens-Mack J."/>
            <person name="Leple J.C."/>
            <person name="Locascio P."/>
            <person name="Lou Y."/>
            <person name="Lucas S."/>
            <person name="Martin F."/>
            <person name="Montanini B."/>
            <person name="Napoli C."/>
            <person name="Nelson D.R."/>
            <person name="Nelson C."/>
            <person name="Nieminen K."/>
            <person name="Nilsson O."/>
            <person name="Pereda V."/>
            <person name="Peter G."/>
            <person name="Philippe R."/>
            <person name="Pilate G."/>
            <person name="Poliakov A."/>
            <person name="Razumovskaya J."/>
            <person name="Richardson P."/>
            <person name="Rinaldi C."/>
            <person name="Ritland K."/>
            <person name="Rouze P."/>
            <person name="Ryaboy D."/>
            <person name="Schmutz J."/>
            <person name="Schrader J."/>
            <person name="Segerman B."/>
            <person name="Shin H."/>
            <person name="Siddiqui A."/>
            <person name="Sterky F."/>
            <person name="Terry A."/>
            <person name="Tsai C.J."/>
            <person name="Uberbacher E."/>
            <person name="Unneberg P."/>
            <person name="Vahala J."/>
            <person name="Wall K."/>
            <person name="Wessler S."/>
            <person name="Yang G."/>
            <person name="Yin T."/>
            <person name="Douglas C."/>
            <person name="Marra M."/>
            <person name="Sandberg G."/>
            <person name="Van de Peer Y."/>
            <person name="Rokhsar D."/>
        </authorList>
    </citation>
    <scope>NUCLEOTIDE SEQUENCE [LARGE SCALE GENOMIC DNA]</scope>
    <source>
        <strain evidence="2">cv. Nisqually</strain>
    </source>
</reference>
<gene>
    <name evidence="1" type="ORF">POPTR_007G093100v4</name>
</gene>
<protein>
    <submittedName>
        <fullName evidence="1">Uncharacterized protein</fullName>
    </submittedName>
</protein>
<organism evidence="1 2">
    <name type="scientific">Populus trichocarpa</name>
    <name type="common">Western balsam poplar</name>
    <name type="synonym">Populus balsamifera subsp. trichocarpa</name>
    <dbReference type="NCBI Taxonomy" id="3694"/>
    <lineage>
        <taxon>Eukaryota</taxon>
        <taxon>Viridiplantae</taxon>
        <taxon>Streptophyta</taxon>
        <taxon>Embryophyta</taxon>
        <taxon>Tracheophyta</taxon>
        <taxon>Spermatophyta</taxon>
        <taxon>Magnoliopsida</taxon>
        <taxon>eudicotyledons</taxon>
        <taxon>Gunneridae</taxon>
        <taxon>Pentapetalae</taxon>
        <taxon>rosids</taxon>
        <taxon>fabids</taxon>
        <taxon>Malpighiales</taxon>
        <taxon>Salicaceae</taxon>
        <taxon>Saliceae</taxon>
        <taxon>Populus</taxon>
    </lineage>
</organism>
<keyword evidence="2" id="KW-1185">Reference proteome</keyword>
<accession>A0ACC0SQI5</accession>
<sequence>MVHRLGRRVINFANLPIKILMPTTYTNIYEIALKTIPSASKIEIKRPEYKKAYITLRNPLSISPNLFPIRVIEEERTIEVSGDGGHGWRGGRGDVVAEKAKFPWSSMRSATANSRWCCFLDFLFFN</sequence>
<dbReference type="EMBL" id="CM009296">
    <property type="protein sequence ID" value="KAI9391484.1"/>
    <property type="molecule type" value="Genomic_DNA"/>
</dbReference>
<proteinExistence type="predicted"/>
<dbReference type="Proteomes" id="UP000006729">
    <property type="component" value="Chromosome 7"/>
</dbReference>
<name>A0ACC0SQI5_POPTR</name>
<evidence type="ECO:0000313" key="1">
    <source>
        <dbReference type="EMBL" id="KAI9391484.1"/>
    </source>
</evidence>
<evidence type="ECO:0000313" key="2">
    <source>
        <dbReference type="Proteomes" id="UP000006729"/>
    </source>
</evidence>